<dbReference type="AlphaFoldDB" id="A0AA40AY13"/>
<evidence type="ECO:0000256" key="1">
    <source>
        <dbReference type="SAM" id="MobiDB-lite"/>
    </source>
</evidence>
<proteinExistence type="predicted"/>
<evidence type="ECO:0000313" key="3">
    <source>
        <dbReference type="Proteomes" id="UP001172102"/>
    </source>
</evidence>
<feature type="region of interest" description="Disordered" evidence="1">
    <location>
        <begin position="204"/>
        <end position="236"/>
    </location>
</feature>
<dbReference type="EMBL" id="JAUKUA010000002">
    <property type="protein sequence ID" value="KAK0724079.1"/>
    <property type="molecule type" value="Genomic_DNA"/>
</dbReference>
<reference evidence="2" key="1">
    <citation type="submission" date="2023-06" db="EMBL/GenBank/DDBJ databases">
        <title>Genome-scale phylogeny and comparative genomics of the fungal order Sordariales.</title>
        <authorList>
            <consortium name="Lawrence Berkeley National Laboratory"/>
            <person name="Hensen N."/>
            <person name="Bonometti L."/>
            <person name="Westerberg I."/>
            <person name="Brannstrom I.O."/>
            <person name="Guillou S."/>
            <person name="Cros-Aarteil S."/>
            <person name="Calhoun S."/>
            <person name="Haridas S."/>
            <person name="Kuo A."/>
            <person name="Mondo S."/>
            <person name="Pangilinan J."/>
            <person name="Riley R."/>
            <person name="Labutti K."/>
            <person name="Andreopoulos B."/>
            <person name="Lipzen A."/>
            <person name="Chen C."/>
            <person name="Yanf M."/>
            <person name="Daum C."/>
            <person name="Ng V."/>
            <person name="Clum A."/>
            <person name="Steindorff A."/>
            <person name="Ohm R."/>
            <person name="Martin F."/>
            <person name="Silar P."/>
            <person name="Natvig D."/>
            <person name="Lalanne C."/>
            <person name="Gautier V."/>
            <person name="Ament-Velasquez S.L."/>
            <person name="Kruys A."/>
            <person name="Hutchinson M.I."/>
            <person name="Powell A.J."/>
            <person name="Barry K."/>
            <person name="Miller A.N."/>
            <person name="Grigoriev I.V."/>
            <person name="Debuchy R."/>
            <person name="Gladieux P."/>
            <person name="Thoren M.H."/>
            <person name="Johannesson H."/>
        </authorList>
    </citation>
    <scope>NUCLEOTIDE SEQUENCE</scope>
    <source>
        <strain evidence="2">SMH4607-1</strain>
    </source>
</reference>
<accession>A0AA40AY13</accession>
<gene>
    <name evidence="2" type="ORF">B0H67DRAFT_99537</name>
</gene>
<name>A0AA40AY13_9PEZI</name>
<organism evidence="2 3">
    <name type="scientific">Lasiosphaeris hirsuta</name>
    <dbReference type="NCBI Taxonomy" id="260670"/>
    <lineage>
        <taxon>Eukaryota</taxon>
        <taxon>Fungi</taxon>
        <taxon>Dikarya</taxon>
        <taxon>Ascomycota</taxon>
        <taxon>Pezizomycotina</taxon>
        <taxon>Sordariomycetes</taxon>
        <taxon>Sordariomycetidae</taxon>
        <taxon>Sordariales</taxon>
        <taxon>Lasiosphaeriaceae</taxon>
        <taxon>Lasiosphaeris</taxon>
    </lineage>
</organism>
<evidence type="ECO:0000313" key="2">
    <source>
        <dbReference type="EMBL" id="KAK0724079.1"/>
    </source>
</evidence>
<comment type="caution">
    <text evidence="2">The sequence shown here is derived from an EMBL/GenBank/DDBJ whole genome shotgun (WGS) entry which is preliminary data.</text>
</comment>
<protein>
    <submittedName>
        <fullName evidence="2">Uncharacterized protein</fullName>
    </submittedName>
</protein>
<keyword evidence="3" id="KW-1185">Reference proteome</keyword>
<sequence length="236" mass="26722">MPDGHLDTERRPFLHWISTGWMFSLHARRPTEIASTLQIADPMSWLRRMAKLVHTSSPTTTCSWKSLPRAAPVLLRGSKLDILAKARGTLRQHVSAGAQPSGAQRHSPVDLDHFAELPVPHFRVYTKRHSGEMALLPDQKINATTNPKLATCRHAPVNATMHLLFLPITSVQVSYKGNDLPQEIQPRHRGVSHNNHGTELYQALKWHPPNPRPWGRRSRNECVLRSGTQGDPVRWR</sequence>
<dbReference type="Proteomes" id="UP001172102">
    <property type="component" value="Unassembled WGS sequence"/>
</dbReference>